<dbReference type="InterPro" id="IPR035669">
    <property type="entry name" value="SGNH_plant_lipase-like"/>
</dbReference>
<dbReference type="Pfam" id="PF00657">
    <property type="entry name" value="Lipase_GDSL"/>
    <property type="match status" value="1"/>
</dbReference>
<dbReference type="PANTHER" id="PTHR45642:SF139">
    <property type="entry name" value="SGNH HYDROLASE-TYPE ESTERASE DOMAIN-CONTAINING PROTEIN"/>
    <property type="match status" value="1"/>
</dbReference>
<organism evidence="4">
    <name type="scientific">Salvia splendens</name>
    <name type="common">Scarlet sage</name>
    <dbReference type="NCBI Taxonomy" id="180675"/>
    <lineage>
        <taxon>Eukaryota</taxon>
        <taxon>Viridiplantae</taxon>
        <taxon>Streptophyta</taxon>
        <taxon>Embryophyta</taxon>
        <taxon>Tracheophyta</taxon>
        <taxon>Spermatophyta</taxon>
        <taxon>Magnoliopsida</taxon>
        <taxon>eudicotyledons</taxon>
        <taxon>Gunneridae</taxon>
        <taxon>Pentapetalae</taxon>
        <taxon>asterids</taxon>
        <taxon>lamiids</taxon>
        <taxon>Lamiales</taxon>
        <taxon>Lamiaceae</taxon>
        <taxon>Nepetoideae</taxon>
        <taxon>Mentheae</taxon>
        <taxon>Salviinae</taxon>
        <taxon>Salvia</taxon>
        <taxon>Salvia subgen. Calosphace</taxon>
        <taxon>core Calosphace</taxon>
    </lineage>
</organism>
<feature type="signal peptide" evidence="3">
    <location>
        <begin position="1"/>
        <end position="23"/>
    </location>
</feature>
<sequence>MNYTTHLLFILISITSLLRSTAAEPLSTTAVYAFGDAIFDTGNNNGLRTICRADHPPYAAELHDTISFGRFSNGMLPADILVHDLGLKPLMQPYLNMQTAPRDTLRTGVSFASTCSGLDDLTADEYDKNIHFRLDFSLNHQSYDLHYNNRNFEAARETMRLDIGDGPTDDVLKNAVYLISGGTNDMLVNYYAIPIRRLTYSVSAYHEFLLGNLKDFVKKLYKRGARRVGVLGMPPVGCLPLDISTKFGFKRECVSQHNADATQFNERLQQYINQFVTEMPQLKIAYIDIYNPMMDMINNPSRYGLEHTLEGCCGSGSWELGPFCSKYARVCTNSSQYLFWDSIHPTQAAYEVLTKIFKETSLSSLLA</sequence>
<evidence type="ECO:0000256" key="3">
    <source>
        <dbReference type="SAM" id="SignalP"/>
    </source>
</evidence>
<dbReference type="PANTHER" id="PTHR45642">
    <property type="entry name" value="GDSL ESTERASE/LIPASE EXL3"/>
    <property type="match status" value="1"/>
</dbReference>
<dbReference type="EMBL" id="PNBA02000017">
    <property type="protein sequence ID" value="KAG6395398.1"/>
    <property type="molecule type" value="Genomic_DNA"/>
</dbReference>
<accession>A0A8X8Z8K9</accession>
<feature type="chain" id="PRO_5036456694" description="Zeta-carotene desaturase" evidence="3">
    <location>
        <begin position="24"/>
        <end position="367"/>
    </location>
</feature>
<dbReference type="InterPro" id="IPR001087">
    <property type="entry name" value="GDSL"/>
</dbReference>
<name>A0A8X8Z8K9_SALSN</name>
<keyword evidence="5" id="KW-1185">Reference proteome</keyword>
<dbReference type="AlphaFoldDB" id="A0A8X8Z8K9"/>
<dbReference type="SUPFAM" id="SSF52266">
    <property type="entry name" value="SGNH hydrolase"/>
    <property type="match status" value="1"/>
</dbReference>
<protein>
    <recommendedName>
        <fullName evidence="6">Zeta-carotene desaturase</fullName>
    </recommendedName>
</protein>
<reference evidence="4" key="1">
    <citation type="submission" date="2018-01" db="EMBL/GenBank/DDBJ databases">
        <authorList>
            <person name="Mao J.F."/>
        </authorList>
    </citation>
    <scope>NUCLEOTIDE SEQUENCE</scope>
    <source>
        <strain evidence="4">Huo1</strain>
        <tissue evidence="4">Leaf</tissue>
    </source>
</reference>
<evidence type="ECO:0000256" key="2">
    <source>
        <dbReference type="ARBA" id="ARBA00022729"/>
    </source>
</evidence>
<dbReference type="Proteomes" id="UP000298416">
    <property type="component" value="Unassembled WGS sequence"/>
</dbReference>
<keyword evidence="2 3" id="KW-0732">Signal</keyword>
<gene>
    <name evidence="4" type="ORF">SASPL_146043</name>
</gene>
<evidence type="ECO:0000256" key="1">
    <source>
        <dbReference type="ARBA" id="ARBA00008668"/>
    </source>
</evidence>
<dbReference type="InterPro" id="IPR036514">
    <property type="entry name" value="SGNH_hydro_sf"/>
</dbReference>
<dbReference type="InterPro" id="IPR050592">
    <property type="entry name" value="GDSL_lipolytic_enzyme"/>
</dbReference>
<evidence type="ECO:0000313" key="5">
    <source>
        <dbReference type="Proteomes" id="UP000298416"/>
    </source>
</evidence>
<comment type="caution">
    <text evidence="4">The sequence shown here is derived from an EMBL/GenBank/DDBJ whole genome shotgun (WGS) entry which is preliminary data.</text>
</comment>
<dbReference type="GO" id="GO:0016788">
    <property type="term" value="F:hydrolase activity, acting on ester bonds"/>
    <property type="evidence" value="ECO:0007669"/>
    <property type="project" value="InterPro"/>
</dbReference>
<reference evidence="4" key="2">
    <citation type="submission" date="2020-08" db="EMBL/GenBank/DDBJ databases">
        <title>Plant Genome Project.</title>
        <authorList>
            <person name="Zhang R.-G."/>
        </authorList>
    </citation>
    <scope>NUCLEOTIDE SEQUENCE</scope>
    <source>
        <strain evidence="4">Huo1</strain>
        <tissue evidence="4">Leaf</tissue>
    </source>
</reference>
<evidence type="ECO:0008006" key="6">
    <source>
        <dbReference type="Google" id="ProtNLM"/>
    </source>
</evidence>
<proteinExistence type="inferred from homology"/>
<evidence type="ECO:0000313" key="4">
    <source>
        <dbReference type="EMBL" id="KAG6395398.1"/>
    </source>
</evidence>
<dbReference type="Gene3D" id="3.40.50.1110">
    <property type="entry name" value="SGNH hydrolase"/>
    <property type="match status" value="1"/>
</dbReference>
<comment type="similarity">
    <text evidence="1">Belongs to the 'GDSL' lipolytic enzyme family.</text>
</comment>
<dbReference type="CDD" id="cd01837">
    <property type="entry name" value="SGNH_plant_lipase_like"/>
    <property type="match status" value="1"/>
</dbReference>